<accession>A0ABM1R7W9</accession>
<dbReference type="PANTHER" id="PTHR31791:SF78">
    <property type="entry name" value="FRIGIDA-LIKE PROTEIN"/>
    <property type="match status" value="1"/>
</dbReference>
<comment type="similarity">
    <text evidence="1 5">Belongs to the Frigida family.</text>
</comment>
<dbReference type="InterPro" id="IPR012474">
    <property type="entry name" value="Frigida"/>
</dbReference>
<evidence type="ECO:0000256" key="6">
    <source>
        <dbReference type="SAM" id="Coils"/>
    </source>
</evidence>
<feature type="compositionally biased region" description="Basic residues" evidence="7">
    <location>
        <begin position="15"/>
        <end position="26"/>
    </location>
</feature>
<feature type="region of interest" description="Disordered" evidence="7">
    <location>
        <begin position="1"/>
        <end position="55"/>
    </location>
</feature>
<dbReference type="Proteomes" id="UP000694864">
    <property type="component" value="Chromosome 17"/>
</dbReference>
<dbReference type="RefSeq" id="XP_010478309.1">
    <property type="nucleotide sequence ID" value="XM_010480007.2"/>
</dbReference>
<keyword evidence="4 5" id="KW-0287">Flowering</keyword>
<reference evidence="9 10" key="3">
    <citation type="submission" date="2025-05" db="UniProtKB">
        <authorList>
            <consortium name="RefSeq"/>
        </authorList>
    </citation>
    <scope>IDENTIFICATION</scope>
    <source>
        <tissue evidence="9 10">Leaf</tissue>
    </source>
</reference>
<proteinExistence type="inferred from homology"/>
<evidence type="ECO:0000256" key="4">
    <source>
        <dbReference type="ARBA" id="ARBA00023089"/>
    </source>
</evidence>
<feature type="coiled-coil region" evidence="6">
    <location>
        <begin position="70"/>
        <end position="143"/>
    </location>
</feature>
<dbReference type="RefSeq" id="XP_019095107.1">
    <property type="nucleotide sequence ID" value="XM_019239562.1"/>
</dbReference>
<feature type="compositionally biased region" description="Basic residues" evidence="7">
    <location>
        <begin position="35"/>
        <end position="44"/>
    </location>
</feature>
<reference evidence="8" key="1">
    <citation type="journal article" date="1997" name="Nucleic Acids Res.">
        <title>tRNAscan-SE: a program for improved detection of transfer RNA genes in genomic sequence.</title>
        <authorList>
            <person name="Lowe T.M."/>
            <person name="Eddy S.R."/>
        </authorList>
    </citation>
    <scope>NUCLEOTIDE SEQUENCE [LARGE SCALE GENOMIC DNA]</scope>
    <source>
        <strain evidence="8">r\DH55</strain>
    </source>
</reference>
<gene>
    <name evidence="9 10" type="primary">LOC104757278</name>
</gene>
<evidence type="ECO:0000256" key="7">
    <source>
        <dbReference type="SAM" id="MobiDB-lite"/>
    </source>
</evidence>
<evidence type="ECO:0000313" key="8">
    <source>
        <dbReference type="Proteomes" id="UP000694864"/>
    </source>
</evidence>
<organism evidence="8 10">
    <name type="scientific">Camelina sativa</name>
    <name type="common">False flax</name>
    <name type="synonym">Myagrum sativum</name>
    <dbReference type="NCBI Taxonomy" id="90675"/>
    <lineage>
        <taxon>Eukaryota</taxon>
        <taxon>Viridiplantae</taxon>
        <taxon>Streptophyta</taxon>
        <taxon>Embryophyta</taxon>
        <taxon>Tracheophyta</taxon>
        <taxon>Spermatophyta</taxon>
        <taxon>Magnoliopsida</taxon>
        <taxon>eudicotyledons</taxon>
        <taxon>Gunneridae</taxon>
        <taxon>Pentapetalae</taxon>
        <taxon>rosids</taxon>
        <taxon>malvids</taxon>
        <taxon>Brassicales</taxon>
        <taxon>Brassicaceae</taxon>
        <taxon>Camelineae</taxon>
        <taxon>Camelina</taxon>
    </lineage>
</organism>
<name>A0ABM1R7W9_CAMSA</name>
<feature type="compositionally biased region" description="Basic and acidic residues" evidence="7">
    <location>
        <begin position="1"/>
        <end position="14"/>
    </location>
</feature>
<evidence type="ECO:0000256" key="2">
    <source>
        <dbReference type="ARBA" id="ARBA00022473"/>
    </source>
</evidence>
<sequence length="464" mass="52830">MDCNKEEARREKKNPNKVRAAKKRRRFDIDVAGSRTKHNKRRQKQQGITQFGRSLSATAEEELKAAETGSTDLSQEVQGKEDQIESVKNKLIQLRRKMEEETDRKKKDLLLILSKIEVSGKQLAAVDQELEVKEKRVQELNNLINISGEQLDLKSKELGRVQKLTEAQRKVLCDMKMKQQADACISDTSQEDSAESQLQEITAHLTPRGVSLCLRSSRDPAEYVLEQMEDGLSDEVFLGDLFVEILVLFLGELAKIQQLVKSQLQLRARKMANSWKRKMTKRPLEALAFLMFMVAYGLKNLINEDDTALLASFIAQYKQAPTLFHSIGLKHELIQEFVEELITKSQYFPAARLICLFKLKKEFSFSPSELVTEEIISLRRSFLKNKSTGSSKGLRKDAGRLNTILKLVRDHNLEVNLPGDLIVNLMIQRKKSREQPTPLVRFPGVAEDCYSSTNPQAQHESSGS</sequence>
<keyword evidence="8" id="KW-1185">Reference proteome</keyword>
<dbReference type="Pfam" id="PF07899">
    <property type="entry name" value="Frigida"/>
    <property type="match status" value="1"/>
</dbReference>
<keyword evidence="2 5" id="KW-0217">Developmental protein</keyword>
<dbReference type="GeneID" id="104757278"/>
<protein>
    <recommendedName>
        <fullName evidence="5">FRIGIDA-like protein</fullName>
    </recommendedName>
</protein>
<evidence type="ECO:0000313" key="10">
    <source>
        <dbReference type="RefSeq" id="XP_019095107.1"/>
    </source>
</evidence>
<keyword evidence="3 5" id="KW-0221">Differentiation</keyword>
<evidence type="ECO:0000256" key="5">
    <source>
        <dbReference type="RuleBase" id="RU364012"/>
    </source>
</evidence>
<dbReference type="PANTHER" id="PTHR31791">
    <property type="entry name" value="FRIGIDA-LIKE PROTEIN 3-RELATED"/>
    <property type="match status" value="1"/>
</dbReference>
<evidence type="ECO:0000256" key="3">
    <source>
        <dbReference type="ARBA" id="ARBA00022782"/>
    </source>
</evidence>
<keyword evidence="6" id="KW-0175">Coiled coil</keyword>
<evidence type="ECO:0000256" key="1">
    <source>
        <dbReference type="ARBA" id="ARBA00008956"/>
    </source>
</evidence>
<reference evidence="8" key="2">
    <citation type="journal article" date="2014" name="Nat. Commun.">
        <title>The emerging biofuel crop Camelina sativa retains a highly undifferentiated hexaploid genome structure.</title>
        <authorList>
            <person name="Kagale S."/>
            <person name="Koh C."/>
            <person name="Nixon J."/>
            <person name="Bollina V."/>
            <person name="Clarke W.E."/>
            <person name="Tuteja R."/>
            <person name="Spillane C."/>
            <person name="Robinson S.J."/>
            <person name="Links M.G."/>
            <person name="Clarke C."/>
            <person name="Higgins E.E."/>
            <person name="Huebert T."/>
            <person name="Sharpe A.G."/>
            <person name="Parkin I.A."/>
        </authorList>
    </citation>
    <scope>NUCLEOTIDE SEQUENCE [LARGE SCALE GENOMIC DNA]</scope>
    <source>
        <strain evidence="8">r\DH55</strain>
    </source>
</reference>
<evidence type="ECO:0000313" key="9">
    <source>
        <dbReference type="RefSeq" id="XP_010478309.1"/>
    </source>
</evidence>